<reference evidence="2" key="1">
    <citation type="submission" date="2016-04" db="EMBL/GenBank/DDBJ databases">
        <authorList>
            <person name="Evans L.H."/>
            <person name="Alamgir A."/>
            <person name="Owens N."/>
            <person name="Weber N.D."/>
            <person name="Virtaneva K."/>
            <person name="Barbian K."/>
            <person name="Babar A."/>
            <person name="Rosenke K."/>
        </authorList>
    </citation>
    <scope>NUCLEOTIDE SEQUENCE</scope>
    <source>
        <strain evidence="2">86</strain>
    </source>
</reference>
<organism evidence="2">
    <name type="scientific">uncultured delta proteobacterium</name>
    <dbReference type="NCBI Taxonomy" id="34034"/>
    <lineage>
        <taxon>Bacteria</taxon>
        <taxon>Deltaproteobacteria</taxon>
        <taxon>environmental samples</taxon>
    </lineage>
</organism>
<dbReference type="AlphaFoldDB" id="A0A212KBA6"/>
<name>A0A212KBA6_9DELT</name>
<sequence>MFFSKSIRDQADFRADDTEAPEMQDRKPGTAQRIQDGRGEKERRPLLIYNGLINGQCRKKRRRATVPVLCGFPLVPHQQ</sequence>
<gene>
    <name evidence="2" type="ORF">KL86DPRO_50036</name>
</gene>
<dbReference type="EMBL" id="FLUQ01000005">
    <property type="protein sequence ID" value="SBW08981.1"/>
    <property type="molecule type" value="Genomic_DNA"/>
</dbReference>
<feature type="region of interest" description="Disordered" evidence="1">
    <location>
        <begin position="1"/>
        <end position="42"/>
    </location>
</feature>
<accession>A0A212KBA6</accession>
<evidence type="ECO:0000313" key="2">
    <source>
        <dbReference type="EMBL" id="SBW08981.1"/>
    </source>
</evidence>
<proteinExistence type="predicted"/>
<feature type="compositionally biased region" description="Basic and acidic residues" evidence="1">
    <location>
        <begin position="1"/>
        <end position="28"/>
    </location>
</feature>
<evidence type="ECO:0000256" key="1">
    <source>
        <dbReference type="SAM" id="MobiDB-lite"/>
    </source>
</evidence>
<protein>
    <submittedName>
        <fullName evidence="2">Uncharacterized protein</fullName>
    </submittedName>
</protein>